<evidence type="ECO:0000256" key="5">
    <source>
        <dbReference type="ARBA" id="ARBA00022898"/>
    </source>
</evidence>
<evidence type="ECO:0000256" key="1">
    <source>
        <dbReference type="ARBA" id="ARBA00001933"/>
    </source>
</evidence>
<dbReference type="AlphaFoldDB" id="X1GGJ6"/>
<protein>
    <recommendedName>
        <fullName evidence="6">Aminotransferase class I/classII large domain-containing protein</fullName>
    </recommendedName>
</protein>
<dbReference type="PANTHER" id="PTHR46383">
    <property type="entry name" value="ASPARTATE AMINOTRANSFERASE"/>
    <property type="match status" value="1"/>
</dbReference>
<comment type="similarity">
    <text evidence="2">Belongs to the class-I pyridoxal-phosphate-dependent aminotransferase family.</text>
</comment>
<comment type="cofactor">
    <cofactor evidence="1">
        <name>pyridoxal 5'-phosphate</name>
        <dbReference type="ChEBI" id="CHEBI:597326"/>
    </cofactor>
</comment>
<dbReference type="PANTHER" id="PTHR46383:SF1">
    <property type="entry name" value="ASPARTATE AMINOTRANSFERASE"/>
    <property type="match status" value="1"/>
</dbReference>
<dbReference type="GO" id="GO:0030170">
    <property type="term" value="F:pyridoxal phosphate binding"/>
    <property type="evidence" value="ECO:0007669"/>
    <property type="project" value="InterPro"/>
</dbReference>
<feature type="non-terminal residue" evidence="7">
    <location>
        <position position="222"/>
    </location>
</feature>
<evidence type="ECO:0000256" key="2">
    <source>
        <dbReference type="ARBA" id="ARBA00007441"/>
    </source>
</evidence>
<keyword evidence="3" id="KW-0032">Aminotransferase</keyword>
<keyword evidence="4" id="KW-0808">Transferase</keyword>
<dbReference type="Pfam" id="PF00155">
    <property type="entry name" value="Aminotran_1_2"/>
    <property type="match status" value="1"/>
</dbReference>
<dbReference type="EMBL" id="BARU01011339">
    <property type="protein sequence ID" value="GAH43945.1"/>
    <property type="molecule type" value="Genomic_DNA"/>
</dbReference>
<dbReference type="Gene3D" id="3.40.640.10">
    <property type="entry name" value="Type I PLP-dependent aspartate aminotransferase-like (Major domain)"/>
    <property type="match status" value="1"/>
</dbReference>
<proteinExistence type="inferred from homology"/>
<dbReference type="InterPro" id="IPR015424">
    <property type="entry name" value="PyrdxlP-dep_Trfase"/>
</dbReference>
<dbReference type="InterPro" id="IPR050596">
    <property type="entry name" value="AspAT/PAT-like"/>
</dbReference>
<dbReference type="GO" id="GO:0008483">
    <property type="term" value="F:transaminase activity"/>
    <property type="evidence" value="ECO:0007669"/>
    <property type="project" value="UniProtKB-KW"/>
</dbReference>
<accession>X1GGJ6</accession>
<name>X1GGJ6_9ZZZZ</name>
<feature type="domain" description="Aminotransferase class I/classII large" evidence="6">
    <location>
        <begin position="78"/>
        <end position="215"/>
    </location>
</feature>
<sequence length="222" mass="24460">MNPIAEELNGVIQNTNPNIYDMLSNKGKQLYFPGGILSQGAEAKEKAFRYNATIGIATEGGVPMHLSSIMSSINVDPEQSLNYAPSFGVLKLRQTWRTHIFNKNPSLSGKAVSQPIVTNGITHGLSVTADMWIDEDDVILLPDKIWGNYNLIFTVLHGAKIRQYPLFSSQGGFNLNAFEDALQKQALDTKKIVVLLNFPNNPTGYTPTVAEGKRIQEILINV</sequence>
<gene>
    <name evidence="7" type="ORF">S03H2_21330</name>
</gene>
<evidence type="ECO:0000256" key="4">
    <source>
        <dbReference type="ARBA" id="ARBA00022679"/>
    </source>
</evidence>
<keyword evidence="5" id="KW-0663">Pyridoxal phosphate</keyword>
<dbReference type="InterPro" id="IPR015421">
    <property type="entry name" value="PyrdxlP-dep_Trfase_major"/>
</dbReference>
<organism evidence="7">
    <name type="scientific">marine sediment metagenome</name>
    <dbReference type="NCBI Taxonomy" id="412755"/>
    <lineage>
        <taxon>unclassified sequences</taxon>
        <taxon>metagenomes</taxon>
        <taxon>ecological metagenomes</taxon>
    </lineage>
</organism>
<reference evidence="7" key="1">
    <citation type="journal article" date="2014" name="Front. Microbiol.">
        <title>High frequency of phylogenetically diverse reductive dehalogenase-homologous genes in deep subseafloor sedimentary metagenomes.</title>
        <authorList>
            <person name="Kawai M."/>
            <person name="Futagami T."/>
            <person name="Toyoda A."/>
            <person name="Takaki Y."/>
            <person name="Nishi S."/>
            <person name="Hori S."/>
            <person name="Arai W."/>
            <person name="Tsubouchi T."/>
            <person name="Morono Y."/>
            <person name="Uchiyama I."/>
            <person name="Ito T."/>
            <person name="Fujiyama A."/>
            <person name="Inagaki F."/>
            <person name="Takami H."/>
        </authorList>
    </citation>
    <scope>NUCLEOTIDE SEQUENCE</scope>
    <source>
        <strain evidence="7">Expedition CK06-06</strain>
    </source>
</reference>
<evidence type="ECO:0000313" key="7">
    <source>
        <dbReference type="EMBL" id="GAH43945.1"/>
    </source>
</evidence>
<comment type="caution">
    <text evidence="7">The sequence shown here is derived from an EMBL/GenBank/DDBJ whole genome shotgun (WGS) entry which is preliminary data.</text>
</comment>
<evidence type="ECO:0000256" key="3">
    <source>
        <dbReference type="ARBA" id="ARBA00022576"/>
    </source>
</evidence>
<dbReference type="GO" id="GO:0006520">
    <property type="term" value="P:amino acid metabolic process"/>
    <property type="evidence" value="ECO:0007669"/>
    <property type="project" value="InterPro"/>
</dbReference>
<evidence type="ECO:0000259" key="6">
    <source>
        <dbReference type="Pfam" id="PF00155"/>
    </source>
</evidence>
<dbReference type="SUPFAM" id="SSF53383">
    <property type="entry name" value="PLP-dependent transferases"/>
    <property type="match status" value="1"/>
</dbReference>
<dbReference type="InterPro" id="IPR004839">
    <property type="entry name" value="Aminotransferase_I/II_large"/>
</dbReference>